<gene>
    <name evidence="2" type="ORF">PY091_09900</name>
</gene>
<dbReference type="RefSeq" id="WP_275649508.1">
    <property type="nucleotide sequence ID" value="NZ_JARFVA010000003.1"/>
</dbReference>
<feature type="transmembrane region" description="Helical" evidence="1">
    <location>
        <begin position="43"/>
        <end position="64"/>
    </location>
</feature>
<keyword evidence="1" id="KW-0812">Transmembrane</keyword>
<organism evidence="2 3">
    <name type="scientific">Flagellimonas okinawensis</name>
    <dbReference type="NCBI Taxonomy" id="3031324"/>
    <lineage>
        <taxon>Bacteria</taxon>
        <taxon>Pseudomonadati</taxon>
        <taxon>Bacteroidota</taxon>
        <taxon>Flavobacteriia</taxon>
        <taxon>Flavobacteriales</taxon>
        <taxon>Flavobacteriaceae</taxon>
        <taxon>Flagellimonas</taxon>
    </lineage>
</organism>
<keyword evidence="1" id="KW-0472">Membrane</keyword>
<evidence type="ECO:0008006" key="4">
    <source>
        <dbReference type="Google" id="ProtNLM"/>
    </source>
</evidence>
<dbReference type="EMBL" id="JARFVA010000003">
    <property type="protein sequence ID" value="MDF0707529.1"/>
    <property type="molecule type" value="Genomic_DNA"/>
</dbReference>
<feature type="transmembrane region" description="Helical" evidence="1">
    <location>
        <begin position="17"/>
        <end position="37"/>
    </location>
</feature>
<keyword evidence="1" id="KW-1133">Transmembrane helix</keyword>
<protein>
    <recommendedName>
        <fullName evidence="4">YcxB-like protein domain-containing protein</fullName>
    </recommendedName>
</protein>
<evidence type="ECO:0000313" key="3">
    <source>
        <dbReference type="Proteomes" id="UP001217083"/>
    </source>
</evidence>
<comment type="caution">
    <text evidence="2">The sequence shown here is derived from an EMBL/GenBank/DDBJ whole genome shotgun (WGS) entry which is preliminary data.</text>
</comment>
<keyword evidence="3" id="KW-1185">Reference proteome</keyword>
<evidence type="ECO:0000256" key="1">
    <source>
        <dbReference type="SAM" id="Phobius"/>
    </source>
</evidence>
<proteinExistence type="predicted"/>
<evidence type="ECO:0000313" key="2">
    <source>
        <dbReference type="EMBL" id="MDF0707529.1"/>
    </source>
</evidence>
<reference evidence="2 3" key="1">
    <citation type="submission" date="2023-03" db="EMBL/GenBank/DDBJ databases">
        <title>Muricauda XX sp. nov. and Muricauda XXX sp. nov., two novel species isolated from Okinawa Trough.</title>
        <authorList>
            <person name="Cao W."/>
            <person name="Deng X."/>
        </authorList>
    </citation>
    <scope>NUCLEOTIDE SEQUENCE [LARGE SCALE GENOMIC DNA]</scope>
    <source>
        <strain evidence="2 3">81s02</strain>
    </source>
</reference>
<sequence>MVESNNKVTKYSSSSSYFIFEAIFASIILAAIGYSIFSSTDSIFIKTITVTFSLLILASIAFYLRSIVFSIFFYDSEIVIDFHLKSQKTKLNYTEMVGIKYISVQKSPDMNRIYFKTRNGKKSKKFQAVAFDDEFIEFIDWLKSKNPKIEVSVIPSDHYLNEKMFGPKYKKYIKKTL</sequence>
<name>A0ABT5XNQ2_9FLAO</name>
<accession>A0ABT5XNQ2</accession>
<dbReference type="Proteomes" id="UP001217083">
    <property type="component" value="Unassembled WGS sequence"/>
</dbReference>